<dbReference type="EC" id="5.3.1.6" evidence="3"/>
<dbReference type="Pfam" id="PF02502">
    <property type="entry name" value="LacAB_rpiB"/>
    <property type="match status" value="1"/>
</dbReference>
<dbReference type="GO" id="GO:0004751">
    <property type="term" value="F:ribose-5-phosphate isomerase activity"/>
    <property type="evidence" value="ECO:0007669"/>
    <property type="project" value="UniProtKB-EC"/>
</dbReference>
<name>A0ABU0YKJ9_9PROT</name>
<sequence length="146" mass="15501">MTGNRETIAIASDHAGFELKEALKGTLEELGFSPLDLGTDGPASVDYPDFAGKLASTLAEDKAKRGVLVCGTGIGISIAANRHRHIRAGVVHDATTARLTRLHNNANVLCLGARIIGLDVAKDCLRVFLETDFEGGRHQNRVAKLG</sequence>
<dbReference type="NCBIfam" id="TIGR00689">
    <property type="entry name" value="rpiB_lacA_lacB"/>
    <property type="match status" value="1"/>
</dbReference>
<comment type="similarity">
    <text evidence="1">Belongs to the LacAB/RpiB family.</text>
</comment>
<dbReference type="RefSeq" id="WP_379955707.1">
    <property type="nucleotide sequence ID" value="NZ_JAUYVI010000003.1"/>
</dbReference>
<keyword evidence="4" id="KW-1185">Reference proteome</keyword>
<dbReference type="Gene3D" id="3.40.1400.10">
    <property type="entry name" value="Sugar-phosphate isomerase, RpiB/LacA/LacB"/>
    <property type="match status" value="1"/>
</dbReference>
<dbReference type="NCBIfam" id="NF004051">
    <property type="entry name" value="PRK05571.1"/>
    <property type="match status" value="1"/>
</dbReference>
<evidence type="ECO:0000256" key="2">
    <source>
        <dbReference type="ARBA" id="ARBA00023235"/>
    </source>
</evidence>
<gene>
    <name evidence="3" type="primary">rpiB</name>
    <name evidence="3" type="ORF">Q8A70_11295</name>
</gene>
<dbReference type="InterPro" id="IPR004785">
    <property type="entry name" value="RpiB"/>
</dbReference>
<dbReference type="Proteomes" id="UP001230156">
    <property type="component" value="Unassembled WGS sequence"/>
</dbReference>
<dbReference type="PANTHER" id="PTHR30345:SF0">
    <property type="entry name" value="DNA DAMAGE-REPAIR_TOLERATION PROTEIN DRT102"/>
    <property type="match status" value="1"/>
</dbReference>
<organism evidence="3 4">
    <name type="scientific">Dongia sedimenti</name>
    <dbReference type="NCBI Taxonomy" id="3064282"/>
    <lineage>
        <taxon>Bacteria</taxon>
        <taxon>Pseudomonadati</taxon>
        <taxon>Pseudomonadota</taxon>
        <taxon>Alphaproteobacteria</taxon>
        <taxon>Rhodospirillales</taxon>
        <taxon>Dongiaceae</taxon>
        <taxon>Dongia</taxon>
    </lineage>
</organism>
<proteinExistence type="inferred from homology"/>
<evidence type="ECO:0000313" key="3">
    <source>
        <dbReference type="EMBL" id="MDQ7248255.1"/>
    </source>
</evidence>
<dbReference type="InterPro" id="IPR036569">
    <property type="entry name" value="RpiB_LacA_LacB_sf"/>
</dbReference>
<dbReference type="InterPro" id="IPR003500">
    <property type="entry name" value="RpiB_LacA_LacB"/>
</dbReference>
<evidence type="ECO:0000256" key="1">
    <source>
        <dbReference type="ARBA" id="ARBA00008754"/>
    </source>
</evidence>
<evidence type="ECO:0000313" key="4">
    <source>
        <dbReference type="Proteomes" id="UP001230156"/>
    </source>
</evidence>
<dbReference type="PIRSF" id="PIRSF005384">
    <property type="entry name" value="RpiB_LacA_B"/>
    <property type="match status" value="1"/>
</dbReference>
<dbReference type="SUPFAM" id="SSF89623">
    <property type="entry name" value="Ribose/Galactose isomerase RpiB/AlsB"/>
    <property type="match status" value="1"/>
</dbReference>
<reference evidence="4" key="1">
    <citation type="submission" date="2023-08" db="EMBL/GenBank/DDBJ databases">
        <title>Rhodospirillaceae gen. nov., a novel taxon isolated from the Yangtze River Yuezi River estuary sludge.</title>
        <authorList>
            <person name="Ruan L."/>
        </authorList>
    </citation>
    <scope>NUCLEOTIDE SEQUENCE [LARGE SCALE GENOMIC DNA]</scope>
    <source>
        <strain evidence="4">R-7</strain>
    </source>
</reference>
<accession>A0ABU0YKJ9</accession>
<dbReference type="PANTHER" id="PTHR30345">
    <property type="entry name" value="RIBOSE-5-PHOSPHATE ISOMERASE B"/>
    <property type="match status" value="1"/>
</dbReference>
<protein>
    <submittedName>
        <fullName evidence="3">Ribose 5-phosphate isomerase B</fullName>
        <ecNumber evidence="3">5.3.1.6</ecNumber>
    </submittedName>
</protein>
<dbReference type="NCBIfam" id="TIGR01120">
    <property type="entry name" value="rpiB"/>
    <property type="match status" value="1"/>
</dbReference>
<dbReference type="EMBL" id="JAUYVI010000003">
    <property type="protein sequence ID" value="MDQ7248255.1"/>
    <property type="molecule type" value="Genomic_DNA"/>
</dbReference>
<comment type="caution">
    <text evidence="3">The sequence shown here is derived from an EMBL/GenBank/DDBJ whole genome shotgun (WGS) entry which is preliminary data.</text>
</comment>
<keyword evidence="2 3" id="KW-0413">Isomerase</keyword>